<dbReference type="AlphaFoldDB" id="A0A7U3UZN6"/>
<evidence type="ECO:0000259" key="1">
    <source>
        <dbReference type="PROSITE" id="PS50995"/>
    </source>
</evidence>
<dbReference type="GO" id="GO:0003700">
    <property type="term" value="F:DNA-binding transcription factor activity"/>
    <property type="evidence" value="ECO:0007669"/>
    <property type="project" value="InterPro"/>
</dbReference>
<dbReference type="PANTHER" id="PTHR33164">
    <property type="entry name" value="TRANSCRIPTIONAL REGULATOR, MARR FAMILY"/>
    <property type="match status" value="1"/>
</dbReference>
<feature type="domain" description="HTH marR-type" evidence="1">
    <location>
        <begin position="20"/>
        <end position="153"/>
    </location>
</feature>
<dbReference type="InterPro" id="IPR036390">
    <property type="entry name" value="WH_DNA-bd_sf"/>
</dbReference>
<evidence type="ECO:0000313" key="2">
    <source>
        <dbReference type="EMBL" id="BBB01539.1"/>
    </source>
</evidence>
<dbReference type="RefSeq" id="WP_202237451.1">
    <property type="nucleotide sequence ID" value="NZ_AP018365.1"/>
</dbReference>
<dbReference type="EMBL" id="AP018365">
    <property type="protein sequence ID" value="BBB01539.1"/>
    <property type="molecule type" value="Genomic_DNA"/>
</dbReference>
<name>A0A7U3UZN6_9ACTN</name>
<reference evidence="2 3" key="3">
    <citation type="journal article" date="2011" name="Nat. Chem. Biol.">
        <title>Reveromycin A biosynthesis uses RevG and RevJ for stereospecific spiroacetal formation.</title>
        <authorList>
            <person name="Takahashi S."/>
            <person name="Toyoda A."/>
            <person name="Sekiyama Y."/>
            <person name="Takagi H."/>
            <person name="Nogawa T."/>
            <person name="Uramoto M."/>
            <person name="Suzuki R."/>
            <person name="Koshino H."/>
            <person name="Kumano T."/>
            <person name="Panthee S."/>
            <person name="Dairi T."/>
            <person name="Ishikawa J."/>
            <person name="Ikeda H."/>
            <person name="Sakaki Y."/>
            <person name="Osada H."/>
        </authorList>
    </citation>
    <scope>NUCLEOTIDE SEQUENCE [LARGE SCALE GENOMIC DNA]</scope>
    <source>
        <strain evidence="2 3">SN-593</strain>
    </source>
</reference>
<dbReference type="Pfam" id="PF12802">
    <property type="entry name" value="MarR_2"/>
    <property type="match status" value="1"/>
</dbReference>
<dbReference type="InterPro" id="IPR036388">
    <property type="entry name" value="WH-like_DNA-bd_sf"/>
</dbReference>
<dbReference type="Proteomes" id="UP000595703">
    <property type="component" value="Chromosome"/>
</dbReference>
<dbReference type="PRINTS" id="PR00598">
    <property type="entry name" value="HTHMARR"/>
</dbReference>
<reference evidence="2 3" key="1">
    <citation type="journal article" date="2010" name="J. Bacteriol.">
        <title>Biochemical characterization of a novel indole prenyltransferase from Streptomyces sp. SN-593.</title>
        <authorList>
            <person name="Takahashi S."/>
            <person name="Takagi H."/>
            <person name="Toyoda A."/>
            <person name="Uramoto M."/>
            <person name="Nogawa T."/>
            <person name="Ueki M."/>
            <person name="Sakaki Y."/>
            <person name="Osada H."/>
        </authorList>
    </citation>
    <scope>NUCLEOTIDE SEQUENCE [LARGE SCALE GENOMIC DNA]</scope>
    <source>
        <strain evidence="2 3">SN-593</strain>
    </source>
</reference>
<gene>
    <name evidence="2" type="ORF">RVR_9009</name>
</gene>
<dbReference type="InterPro" id="IPR039422">
    <property type="entry name" value="MarR/SlyA-like"/>
</dbReference>
<dbReference type="PANTHER" id="PTHR33164:SF95">
    <property type="entry name" value="TRANSCRIPTIONAL REGULATOR"/>
    <property type="match status" value="1"/>
</dbReference>
<dbReference type="SMART" id="SM00347">
    <property type="entry name" value="HTH_MARR"/>
    <property type="match status" value="1"/>
</dbReference>
<reference evidence="2 3" key="2">
    <citation type="journal article" date="2011" name="J. Antibiot.">
        <title>Furaquinocins I and J: novel polyketide isoprenoid hybrid compounds from Streptomyces reveromyceticus SN-593.</title>
        <authorList>
            <person name="Panthee S."/>
            <person name="Takahashi S."/>
            <person name="Takagi H."/>
            <person name="Nogawa T."/>
            <person name="Oowada E."/>
            <person name="Uramoto M."/>
            <person name="Osada H."/>
        </authorList>
    </citation>
    <scope>NUCLEOTIDE SEQUENCE [LARGE SCALE GENOMIC DNA]</scope>
    <source>
        <strain evidence="2 3">SN-593</strain>
    </source>
</reference>
<sequence length="168" mass="18188">MDTAHDMPLPDDRTATPRRLAALPSRLLNLTAAQGERMISGRLAEADARKWHYAVLAALEEYGPASQATLSRRTGIYRSDLVAVINELEARGTVRRAPDPDDRRRNVVTLTPAGRTQLDRLDAVLGAVQDDLLAPLSGPERAELTSLLARLVAHHAALREGEGAGTGR</sequence>
<dbReference type="GO" id="GO:0006950">
    <property type="term" value="P:response to stress"/>
    <property type="evidence" value="ECO:0007669"/>
    <property type="project" value="TreeGrafter"/>
</dbReference>
<keyword evidence="3" id="KW-1185">Reference proteome</keyword>
<dbReference type="KEGG" id="arev:RVR_9009"/>
<dbReference type="Gene3D" id="1.10.10.10">
    <property type="entry name" value="Winged helix-like DNA-binding domain superfamily/Winged helix DNA-binding domain"/>
    <property type="match status" value="1"/>
</dbReference>
<dbReference type="PROSITE" id="PS50995">
    <property type="entry name" value="HTH_MARR_2"/>
    <property type="match status" value="1"/>
</dbReference>
<accession>A0A7U3UZN6</accession>
<evidence type="ECO:0000313" key="3">
    <source>
        <dbReference type="Proteomes" id="UP000595703"/>
    </source>
</evidence>
<dbReference type="InterPro" id="IPR000835">
    <property type="entry name" value="HTH_MarR-typ"/>
</dbReference>
<organism evidence="2 3">
    <name type="scientific">Actinacidiphila reveromycinica</name>
    <dbReference type="NCBI Taxonomy" id="659352"/>
    <lineage>
        <taxon>Bacteria</taxon>
        <taxon>Bacillati</taxon>
        <taxon>Actinomycetota</taxon>
        <taxon>Actinomycetes</taxon>
        <taxon>Kitasatosporales</taxon>
        <taxon>Streptomycetaceae</taxon>
        <taxon>Actinacidiphila</taxon>
    </lineage>
</organism>
<protein>
    <submittedName>
        <fullName evidence="2">Putative MarR family transcriptional regulator</fullName>
    </submittedName>
</protein>
<reference evidence="2 3" key="4">
    <citation type="journal article" date="2020" name="Sci. Rep.">
        <title>beta-carboline chemical signals induce reveromycin production through a LuxR family regulator in Streptomyces sp. SN-593.</title>
        <authorList>
            <person name="Panthee S."/>
            <person name="Kito N."/>
            <person name="Hayashi T."/>
            <person name="Shimizu T."/>
            <person name="Ishikawa J."/>
            <person name="Hamamoto H."/>
            <person name="Osada H."/>
            <person name="Takahashi S."/>
        </authorList>
    </citation>
    <scope>NUCLEOTIDE SEQUENCE [LARGE SCALE GENOMIC DNA]</scope>
    <source>
        <strain evidence="2 3">SN-593</strain>
    </source>
</reference>
<proteinExistence type="predicted"/>
<dbReference type="SUPFAM" id="SSF46785">
    <property type="entry name" value="Winged helix' DNA-binding domain"/>
    <property type="match status" value="1"/>
</dbReference>